<dbReference type="PANTHER" id="PTHR43067:SF3">
    <property type="entry name" value="MALTOSE ABC TRANSPORTER, ATP-BINDING PROTEIN"/>
    <property type="match status" value="1"/>
</dbReference>
<sequence>MSETDDNVLELSGLEVGYATSEGMVTAVDKADLAVRRGEILGIAGESGSGKSTMAVALLRLLKPPGRVLGGSITFRPKDKAPVDLLKVQGQQLRTLRWSNLSYLPQGSMNSLNPVMRIKDQFADVIIEHAPARRSEIDQLVPRLLEQVGLEPRVARMYPHELSGGMKQRILMAICIALEPDVIVADEPTTALDVTIQRVILQSLADLRRDFGVTLIVISHDMGVHAQLVDRVAVMYEGKLVEVGDVRQIFKDPQHEYTRSLIDSIPSIGKEAS</sequence>
<evidence type="ECO:0000256" key="1">
    <source>
        <dbReference type="ARBA" id="ARBA00022448"/>
    </source>
</evidence>
<dbReference type="STRING" id="630515.SAMN04489812_4923"/>
<dbReference type="InterPro" id="IPR003439">
    <property type="entry name" value="ABC_transporter-like_ATP-bd"/>
</dbReference>
<dbReference type="PROSITE" id="PS50893">
    <property type="entry name" value="ABC_TRANSPORTER_2"/>
    <property type="match status" value="1"/>
</dbReference>
<evidence type="ECO:0000313" key="6">
    <source>
        <dbReference type="Proteomes" id="UP000199103"/>
    </source>
</evidence>
<dbReference type="InterPro" id="IPR017871">
    <property type="entry name" value="ABC_transporter-like_CS"/>
</dbReference>
<dbReference type="InterPro" id="IPR027417">
    <property type="entry name" value="P-loop_NTPase"/>
</dbReference>
<dbReference type="SMART" id="SM00382">
    <property type="entry name" value="AAA"/>
    <property type="match status" value="1"/>
</dbReference>
<evidence type="ECO:0000313" key="5">
    <source>
        <dbReference type="EMBL" id="SDT27616.1"/>
    </source>
</evidence>
<keyword evidence="1" id="KW-0813">Transport</keyword>
<dbReference type="Gene3D" id="3.40.50.300">
    <property type="entry name" value="P-loop containing nucleotide triphosphate hydrolases"/>
    <property type="match status" value="1"/>
</dbReference>
<dbReference type="PROSITE" id="PS00211">
    <property type="entry name" value="ABC_TRANSPORTER_1"/>
    <property type="match status" value="1"/>
</dbReference>
<evidence type="ECO:0000256" key="2">
    <source>
        <dbReference type="ARBA" id="ARBA00022741"/>
    </source>
</evidence>
<evidence type="ECO:0000259" key="4">
    <source>
        <dbReference type="PROSITE" id="PS50893"/>
    </source>
</evidence>
<dbReference type="CDD" id="cd03257">
    <property type="entry name" value="ABC_NikE_OppD_transporters"/>
    <property type="match status" value="1"/>
</dbReference>
<dbReference type="SUPFAM" id="SSF52540">
    <property type="entry name" value="P-loop containing nucleoside triphosphate hydrolases"/>
    <property type="match status" value="1"/>
</dbReference>
<keyword evidence="6" id="KW-1185">Reference proteome</keyword>
<dbReference type="AlphaFoldDB" id="A0A1H1Z358"/>
<dbReference type="Pfam" id="PF00005">
    <property type="entry name" value="ABC_tran"/>
    <property type="match status" value="1"/>
</dbReference>
<dbReference type="GO" id="GO:0016887">
    <property type="term" value="F:ATP hydrolysis activity"/>
    <property type="evidence" value="ECO:0007669"/>
    <property type="project" value="InterPro"/>
</dbReference>
<dbReference type="Pfam" id="PF08352">
    <property type="entry name" value="oligo_HPY"/>
    <property type="match status" value="1"/>
</dbReference>
<keyword evidence="3 5" id="KW-0067">ATP-binding</keyword>
<organism evidence="5 6">
    <name type="scientific">Microlunatus soli</name>
    <dbReference type="NCBI Taxonomy" id="630515"/>
    <lineage>
        <taxon>Bacteria</taxon>
        <taxon>Bacillati</taxon>
        <taxon>Actinomycetota</taxon>
        <taxon>Actinomycetes</taxon>
        <taxon>Propionibacteriales</taxon>
        <taxon>Propionibacteriaceae</taxon>
        <taxon>Microlunatus</taxon>
    </lineage>
</organism>
<dbReference type="EMBL" id="LT629772">
    <property type="protein sequence ID" value="SDT27616.1"/>
    <property type="molecule type" value="Genomic_DNA"/>
</dbReference>
<name>A0A1H1Z358_9ACTN</name>
<accession>A0A1H1Z358</accession>
<feature type="domain" description="ABC transporter" evidence="4">
    <location>
        <begin position="11"/>
        <end position="262"/>
    </location>
</feature>
<dbReference type="InterPro" id="IPR013563">
    <property type="entry name" value="Oligopep_ABC_C"/>
</dbReference>
<dbReference type="InterPro" id="IPR003593">
    <property type="entry name" value="AAA+_ATPase"/>
</dbReference>
<dbReference type="Proteomes" id="UP000199103">
    <property type="component" value="Chromosome I"/>
</dbReference>
<dbReference type="RefSeq" id="WP_231920020.1">
    <property type="nucleotide sequence ID" value="NZ_LT629772.1"/>
</dbReference>
<proteinExistence type="predicted"/>
<keyword evidence="2" id="KW-0547">Nucleotide-binding</keyword>
<dbReference type="GO" id="GO:0015833">
    <property type="term" value="P:peptide transport"/>
    <property type="evidence" value="ECO:0007669"/>
    <property type="project" value="InterPro"/>
</dbReference>
<dbReference type="GO" id="GO:0005524">
    <property type="term" value="F:ATP binding"/>
    <property type="evidence" value="ECO:0007669"/>
    <property type="project" value="UniProtKB-KW"/>
</dbReference>
<reference evidence="5 6" key="1">
    <citation type="submission" date="2016-10" db="EMBL/GenBank/DDBJ databases">
        <authorList>
            <person name="de Groot N.N."/>
        </authorList>
    </citation>
    <scope>NUCLEOTIDE SEQUENCE [LARGE SCALE GENOMIC DNA]</scope>
    <source>
        <strain evidence="5 6">DSM 21800</strain>
    </source>
</reference>
<gene>
    <name evidence="5" type="ORF">SAMN04489812_4923</name>
</gene>
<dbReference type="PANTHER" id="PTHR43067">
    <property type="entry name" value="OLIGOPEPTIDE/DIPEPTIDE ABC TRANSPORTER, ATPASE SUBUNIT"/>
    <property type="match status" value="1"/>
</dbReference>
<protein>
    <submittedName>
        <fullName evidence="5">Peptide/nickel transport system ATP-binding protein</fullName>
    </submittedName>
</protein>
<evidence type="ECO:0000256" key="3">
    <source>
        <dbReference type="ARBA" id="ARBA00022840"/>
    </source>
</evidence>